<reference evidence="2 3" key="1">
    <citation type="submission" date="2018-01" db="EMBL/GenBank/DDBJ databases">
        <title>Genome characterization of the sugarcane-associated fungus Trichoderma ghanense CCMA-1212 and their application in lignocelulose bioconversion.</title>
        <authorList>
            <person name="Steindorff A.S."/>
            <person name="Mendes T.D."/>
            <person name="Vilela E.S.D."/>
            <person name="Rodrigues D.S."/>
            <person name="Formighieri E.F."/>
            <person name="Melo I.S."/>
            <person name="Favaro L.C.L."/>
        </authorList>
    </citation>
    <scope>NUCLEOTIDE SEQUENCE [LARGE SCALE GENOMIC DNA]</scope>
    <source>
        <strain evidence="2 3">CCMA-1212</strain>
    </source>
</reference>
<feature type="compositionally biased region" description="Polar residues" evidence="1">
    <location>
        <begin position="11"/>
        <end position="20"/>
    </location>
</feature>
<accession>A0ABY2HDR4</accession>
<evidence type="ECO:0000256" key="1">
    <source>
        <dbReference type="SAM" id="MobiDB-lite"/>
    </source>
</evidence>
<evidence type="ECO:0000313" key="3">
    <source>
        <dbReference type="Proteomes" id="UP001642720"/>
    </source>
</evidence>
<comment type="caution">
    <text evidence="2">The sequence shown here is derived from an EMBL/GenBank/DDBJ whole genome shotgun (WGS) entry which is preliminary data.</text>
</comment>
<dbReference type="RefSeq" id="XP_073562686.1">
    <property type="nucleotide sequence ID" value="XM_073699545.1"/>
</dbReference>
<dbReference type="EMBL" id="PPTA01000002">
    <property type="protein sequence ID" value="TFB06485.1"/>
    <property type="molecule type" value="Genomic_DNA"/>
</dbReference>
<feature type="compositionally biased region" description="Basic and acidic residues" evidence="1">
    <location>
        <begin position="1"/>
        <end position="10"/>
    </location>
</feature>
<keyword evidence="3" id="KW-1185">Reference proteome</keyword>
<gene>
    <name evidence="2" type="ORF">CCMA1212_002145</name>
</gene>
<feature type="region of interest" description="Disordered" evidence="1">
    <location>
        <begin position="1"/>
        <end position="37"/>
    </location>
</feature>
<sequence length="80" mass="8301">MALHNSDDNTKSPGEQTSPDRASIHPPEGINASAAQTQIHPIAAASLFASKVTFSSEAAPMFPLAGDAAQQNLGLTWQAD</sequence>
<name>A0ABY2HDR4_9HYPO</name>
<proteinExistence type="predicted"/>
<dbReference type="GeneID" id="300573995"/>
<dbReference type="Proteomes" id="UP001642720">
    <property type="component" value="Unassembled WGS sequence"/>
</dbReference>
<organism evidence="2 3">
    <name type="scientific">Trichoderma ghanense</name>
    <dbReference type="NCBI Taxonomy" id="65468"/>
    <lineage>
        <taxon>Eukaryota</taxon>
        <taxon>Fungi</taxon>
        <taxon>Dikarya</taxon>
        <taxon>Ascomycota</taxon>
        <taxon>Pezizomycotina</taxon>
        <taxon>Sordariomycetes</taxon>
        <taxon>Hypocreomycetidae</taxon>
        <taxon>Hypocreales</taxon>
        <taxon>Hypocreaceae</taxon>
        <taxon>Trichoderma</taxon>
    </lineage>
</organism>
<evidence type="ECO:0000313" key="2">
    <source>
        <dbReference type="EMBL" id="TFB06485.1"/>
    </source>
</evidence>
<protein>
    <submittedName>
        <fullName evidence="2">Uncharacterized protein</fullName>
    </submittedName>
</protein>